<gene>
    <name evidence="3" type="ORF">OIU79_005524</name>
</gene>
<evidence type="ECO:0000256" key="2">
    <source>
        <dbReference type="SAM" id="SignalP"/>
    </source>
</evidence>
<accession>A0A9Q0TT34</accession>
<reference evidence="3" key="2">
    <citation type="journal article" date="2023" name="Int. J. Mol. Sci.">
        <title>De Novo Assembly and Annotation of 11 Diverse Shrub Willow (Salix) Genomes Reveals Novel Gene Organization in Sex-Linked Regions.</title>
        <authorList>
            <person name="Hyden B."/>
            <person name="Feng K."/>
            <person name="Yates T.B."/>
            <person name="Jawdy S."/>
            <person name="Cereghino C."/>
            <person name="Smart L.B."/>
            <person name="Muchero W."/>
        </authorList>
    </citation>
    <scope>NUCLEOTIDE SEQUENCE</scope>
    <source>
        <tissue evidence="3">Shoot tip</tissue>
    </source>
</reference>
<evidence type="ECO:0008006" key="5">
    <source>
        <dbReference type="Google" id="ProtNLM"/>
    </source>
</evidence>
<feature type="signal peptide" evidence="2">
    <location>
        <begin position="1"/>
        <end position="24"/>
    </location>
</feature>
<feature type="chain" id="PRO_5040298696" description="Transmembrane protein" evidence="2">
    <location>
        <begin position="25"/>
        <end position="188"/>
    </location>
</feature>
<reference evidence="3" key="1">
    <citation type="submission" date="2022-11" db="EMBL/GenBank/DDBJ databases">
        <authorList>
            <person name="Hyden B.L."/>
            <person name="Feng K."/>
            <person name="Yates T."/>
            <person name="Jawdy S."/>
            <person name="Smart L.B."/>
            <person name="Muchero W."/>
        </authorList>
    </citation>
    <scope>NUCLEOTIDE SEQUENCE</scope>
    <source>
        <tissue evidence="3">Shoot tip</tissue>
    </source>
</reference>
<organism evidence="3 4">
    <name type="scientific">Salix purpurea</name>
    <name type="common">Purple osier willow</name>
    <dbReference type="NCBI Taxonomy" id="77065"/>
    <lineage>
        <taxon>Eukaryota</taxon>
        <taxon>Viridiplantae</taxon>
        <taxon>Streptophyta</taxon>
        <taxon>Embryophyta</taxon>
        <taxon>Tracheophyta</taxon>
        <taxon>Spermatophyta</taxon>
        <taxon>Magnoliopsida</taxon>
        <taxon>eudicotyledons</taxon>
        <taxon>Gunneridae</taxon>
        <taxon>Pentapetalae</taxon>
        <taxon>rosids</taxon>
        <taxon>fabids</taxon>
        <taxon>Malpighiales</taxon>
        <taxon>Salicaceae</taxon>
        <taxon>Saliceae</taxon>
        <taxon>Salix</taxon>
    </lineage>
</organism>
<dbReference type="EMBL" id="JAPFFK010000014">
    <property type="protein sequence ID" value="KAJ6717340.1"/>
    <property type="molecule type" value="Genomic_DNA"/>
</dbReference>
<protein>
    <recommendedName>
        <fullName evidence="5">Transmembrane protein</fullName>
    </recommendedName>
</protein>
<sequence>MDWLRSCTVSLLFLLFMMSGIAQAQQGLVENAQRPNIYSKIFGSLFAFSANSPATTSAGTGSSFWEKVITMFSRVQASIFPPNLDFRWSDEAVGREGGTGTGEKMKEAAAKSVGKGKAEVEDSARSAAKVASETVQKIKEKRSHRTETGSLKTSCDQSTLAHHSYFFSCLYIYKSSFIAFTNGKSMQR</sequence>
<dbReference type="Proteomes" id="UP001151532">
    <property type="component" value="Chromosome 10"/>
</dbReference>
<name>A0A9Q0TT34_SALPP</name>
<dbReference type="PANTHER" id="PTHR35463">
    <property type="entry name" value="TRANSMEMBRANE PROTEIN"/>
    <property type="match status" value="1"/>
</dbReference>
<dbReference type="PANTHER" id="PTHR35463:SF11">
    <property type="entry name" value="TRANSMEMBRANE PROTEIN"/>
    <property type="match status" value="1"/>
</dbReference>
<dbReference type="AlphaFoldDB" id="A0A9Q0TT34"/>
<keyword evidence="2" id="KW-0732">Signal</keyword>
<evidence type="ECO:0000313" key="3">
    <source>
        <dbReference type="EMBL" id="KAJ6717340.1"/>
    </source>
</evidence>
<comment type="caution">
    <text evidence="3">The sequence shown here is derived from an EMBL/GenBank/DDBJ whole genome shotgun (WGS) entry which is preliminary data.</text>
</comment>
<feature type="region of interest" description="Disordered" evidence="1">
    <location>
        <begin position="95"/>
        <end position="117"/>
    </location>
</feature>
<dbReference type="OrthoDB" id="690661at2759"/>
<evidence type="ECO:0000313" key="4">
    <source>
        <dbReference type="Proteomes" id="UP001151532"/>
    </source>
</evidence>
<evidence type="ECO:0000256" key="1">
    <source>
        <dbReference type="SAM" id="MobiDB-lite"/>
    </source>
</evidence>
<proteinExistence type="predicted"/>
<keyword evidence="4" id="KW-1185">Reference proteome</keyword>